<accession>A0AA90H8G2</accession>
<dbReference type="EMBL" id="JAAGKO020000032">
    <property type="protein sequence ID" value="MDI5965247.1"/>
    <property type="molecule type" value="Genomic_DNA"/>
</dbReference>
<dbReference type="Proteomes" id="UP001156398">
    <property type="component" value="Unassembled WGS sequence"/>
</dbReference>
<dbReference type="RefSeq" id="WP_271317804.1">
    <property type="nucleotide sequence ID" value="NZ_JAAGKO020000032.1"/>
</dbReference>
<organism evidence="4">
    <name type="scientific">Streptantibioticus silvisoli</name>
    <dbReference type="NCBI Taxonomy" id="2705255"/>
    <lineage>
        <taxon>Bacteria</taxon>
        <taxon>Bacillati</taxon>
        <taxon>Actinomycetota</taxon>
        <taxon>Actinomycetes</taxon>
        <taxon>Kitasatosporales</taxon>
        <taxon>Streptomycetaceae</taxon>
        <taxon>Streptantibioticus</taxon>
    </lineage>
</organism>
<name>A0AA90H8G2_9ACTN</name>
<evidence type="ECO:0000313" key="5">
    <source>
        <dbReference type="Proteomes" id="UP001156398"/>
    </source>
</evidence>
<keyword evidence="2" id="KW-1133">Transmembrane helix</keyword>
<keyword evidence="2" id="KW-0812">Transmembrane</keyword>
<evidence type="ECO:0000256" key="1">
    <source>
        <dbReference type="SAM" id="MobiDB-lite"/>
    </source>
</evidence>
<feature type="region of interest" description="Disordered" evidence="1">
    <location>
        <begin position="52"/>
        <end position="79"/>
    </location>
</feature>
<feature type="transmembrane region" description="Helical" evidence="2">
    <location>
        <begin position="109"/>
        <end position="131"/>
    </location>
</feature>
<keyword evidence="2" id="KW-0472">Membrane</keyword>
<reference evidence="4 5" key="1">
    <citation type="submission" date="2023-05" db="EMBL/GenBank/DDBJ databases">
        <title>Streptantibioticus silvisoli sp. nov., acidotolerant actinomycetes 1 from pine litter.</title>
        <authorList>
            <person name="Swiecimska M."/>
            <person name="Golinska P."/>
            <person name="Sangal V."/>
            <person name="Wachnowicz B."/>
            <person name="Goodfellow M."/>
        </authorList>
    </citation>
    <scope>NUCLEOTIDE SEQUENCE</scope>
    <source>
        <strain evidence="4">SL13</strain>
        <strain evidence="3 5">SL54</strain>
    </source>
</reference>
<gene>
    <name evidence="3" type="ORF">POF43_021395</name>
    <name evidence="4" type="ORF">POF50_027100</name>
</gene>
<keyword evidence="5" id="KW-1185">Reference proteome</keyword>
<sequence>MSTPSDHELGKELHATLRARKELGPEYESELIESFLEKAAARLDSQVQSRVRRELAQQQTSTARVATRSGPRGFGDGDGGRDRRFGLAAVSLVLAVPLSAIGATNDHLAGLLVTWAGIVAVNVAHALGTALPARLARDRDRGESGGQSSDWD</sequence>
<evidence type="ECO:0000256" key="2">
    <source>
        <dbReference type="SAM" id="Phobius"/>
    </source>
</evidence>
<dbReference type="AlphaFoldDB" id="A0AA90H8G2"/>
<proteinExistence type="predicted"/>
<evidence type="ECO:0000313" key="3">
    <source>
        <dbReference type="EMBL" id="MDI5965247.1"/>
    </source>
</evidence>
<evidence type="ECO:0000313" key="4">
    <source>
        <dbReference type="EMBL" id="MDI5972970.1"/>
    </source>
</evidence>
<feature type="transmembrane region" description="Helical" evidence="2">
    <location>
        <begin position="85"/>
        <end position="103"/>
    </location>
</feature>
<protein>
    <recommendedName>
        <fullName evidence="6">Integral membrane protein</fullName>
    </recommendedName>
</protein>
<evidence type="ECO:0008006" key="6">
    <source>
        <dbReference type="Google" id="ProtNLM"/>
    </source>
</evidence>
<dbReference type="EMBL" id="JABXJJ020000039">
    <property type="protein sequence ID" value="MDI5972970.1"/>
    <property type="molecule type" value="Genomic_DNA"/>
</dbReference>
<comment type="caution">
    <text evidence="4">The sequence shown here is derived from an EMBL/GenBank/DDBJ whole genome shotgun (WGS) entry which is preliminary data.</text>
</comment>